<organism evidence="1 2">
    <name type="scientific">Methanorbis rubei</name>
    <dbReference type="NCBI Taxonomy" id="3028300"/>
    <lineage>
        <taxon>Archaea</taxon>
        <taxon>Methanobacteriati</taxon>
        <taxon>Methanobacteriota</taxon>
        <taxon>Stenosarchaea group</taxon>
        <taxon>Methanomicrobia</taxon>
        <taxon>Methanomicrobiales</taxon>
        <taxon>Methanocorpusculaceae</taxon>
        <taxon>Methanorbis</taxon>
    </lineage>
</organism>
<proteinExistence type="predicted"/>
<dbReference type="RefSeq" id="WP_338096556.1">
    <property type="nucleotide sequence ID" value="NZ_JAWDKB010000005.1"/>
</dbReference>
<evidence type="ECO:0000313" key="1">
    <source>
        <dbReference type="EMBL" id="MDV0444053.1"/>
    </source>
</evidence>
<evidence type="ECO:0000313" key="2">
    <source>
        <dbReference type="Proteomes" id="UP001283212"/>
    </source>
</evidence>
<dbReference type="PROSITE" id="PS51257">
    <property type="entry name" value="PROKAR_LIPOPROTEIN"/>
    <property type="match status" value="1"/>
</dbReference>
<keyword evidence="2" id="KW-1185">Reference proteome</keyword>
<dbReference type="Proteomes" id="UP001283212">
    <property type="component" value="Unassembled WGS sequence"/>
</dbReference>
<dbReference type="EMBL" id="JAWDKB010000005">
    <property type="protein sequence ID" value="MDV0444053.1"/>
    <property type="molecule type" value="Genomic_DNA"/>
</dbReference>
<name>A0AAE4MHR2_9EURY</name>
<sequence>MKVEGTTIYYLGMACDLMHFSRYPREEIFDAICDTLHMNERPTLEFVCFCLEITEVIEHVLFAPYRGGVELRNAVFFPEEMTLQFDPDTSESVTIQLPKSVSNEIQAEIHNHMRPRRKI</sequence>
<dbReference type="AlphaFoldDB" id="A0AAE4MHR2"/>
<comment type="caution">
    <text evidence="1">The sequence shown here is derived from an EMBL/GenBank/DDBJ whole genome shotgun (WGS) entry which is preliminary data.</text>
</comment>
<accession>A0AAE4MHR2</accession>
<protein>
    <submittedName>
        <fullName evidence="1">Uncharacterized protein</fullName>
    </submittedName>
</protein>
<gene>
    <name evidence="1" type="ORF">McpCs1_14440</name>
</gene>
<reference evidence="1 2" key="1">
    <citation type="submission" date="2023-06" db="EMBL/GenBank/DDBJ databases">
        <title>Genome sequence of Methancorpusculaceae sp. Cs1.</title>
        <authorList>
            <person name="Protasov E."/>
            <person name="Platt K."/>
            <person name="Poehlein A."/>
            <person name="Daniel R."/>
            <person name="Brune A."/>
        </authorList>
    </citation>
    <scope>NUCLEOTIDE SEQUENCE [LARGE SCALE GENOMIC DNA]</scope>
    <source>
        <strain evidence="1 2">Cs1</strain>
    </source>
</reference>